<dbReference type="EMBL" id="JACEZU010000008">
    <property type="protein sequence ID" value="MBA5688866.1"/>
    <property type="molecule type" value="Genomic_DNA"/>
</dbReference>
<organism evidence="1 2">
    <name type="scientific">Rugamonas apoptosis</name>
    <dbReference type="NCBI Taxonomy" id="2758570"/>
    <lineage>
        <taxon>Bacteria</taxon>
        <taxon>Pseudomonadati</taxon>
        <taxon>Pseudomonadota</taxon>
        <taxon>Betaproteobacteria</taxon>
        <taxon>Burkholderiales</taxon>
        <taxon>Oxalobacteraceae</taxon>
        <taxon>Telluria group</taxon>
        <taxon>Rugamonas</taxon>
    </lineage>
</organism>
<dbReference type="AlphaFoldDB" id="A0A7W2FBW2"/>
<protein>
    <submittedName>
        <fullName evidence="1">Uncharacterized protein</fullName>
    </submittedName>
</protein>
<dbReference type="RefSeq" id="WP_182154888.1">
    <property type="nucleotide sequence ID" value="NZ_JACEZU010000008.1"/>
</dbReference>
<accession>A0A7W2FBW2</accession>
<gene>
    <name evidence="1" type="ORF">H3H39_17630</name>
</gene>
<comment type="caution">
    <text evidence="1">The sequence shown here is derived from an EMBL/GenBank/DDBJ whole genome shotgun (WGS) entry which is preliminary data.</text>
</comment>
<evidence type="ECO:0000313" key="2">
    <source>
        <dbReference type="Proteomes" id="UP000573499"/>
    </source>
</evidence>
<proteinExistence type="predicted"/>
<sequence>MSTLAGDTLPMMDEYQFHQLLAGPAPVRVDIVRLGPYFAPYVPASGVPGAGAPYGAIVRGHSDLLAAETVEGVRRLLLDIADGCTRLRINDAAVRGA</sequence>
<keyword evidence="2" id="KW-1185">Reference proteome</keyword>
<reference evidence="1 2" key="1">
    <citation type="submission" date="2020-07" db="EMBL/GenBank/DDBJ databases">
        <title>Novel species isolated from subtropical streams in China.</title>
        <authorList>
            <person name="Lu H."/>
        </authorList>
    </citation>
    <scope>NUCLEOTIDE SEQUENCE [LARGE SCALE GENOMIC DNA]</scope>
    <source>
        <strain evidence="1 2">LX47W</strain>
    </source>
</reference>
<name>A0A7W2FBW2_9BURK</name>
<dbReference type="Proteomes" id="UP000573499">
    <property type="component" value="Unassembled WGS sequence"/>
</dbReference>
<evidence type="ECO:0000313" key="1">
    <source>
        <dbReference type="EMBL" id="MBA5688866.1"/>
    </source>
</evidence>